<dbReference type="AlphaFoldDB" id="A0A8S0PDW8"/>
<evidence type="ECO:0000313" key="1">
    <source>
        <dbReference type="EMBL" id="CAA2944828.1"/>
    </source>
</evidence>
<dbReference type="EMBL" id="CACTIH010000057">
    <property type="protein sequence ID" value="CAA2944828.1"/>
    <property type="molecule type" value="Genomic_DNA"/>
</dbReference>
<gene>
    <name evidence="1" type="ORF">OLEA9_A006157</name>
</gene>
<reference evidence="1 2" key="1">
    <citation type="submission" date="2019-12" db="EMBL/GenBank/DDBJ databases">
        <authorList>
            <person name="Alioto T."/>
            <person name="Alioto T."/>
            <person name="Gomez Garrido J."/>
        </authorList>
    </citation>
    <scope>NUCLEOTIDE SEQUENCE [LARGE SCALE GENOMIC DNA]</scope>
</reference>
<organism evidence="1 2">
    <name type="scientific">Olea europaea subsp. europaea</name>
    <dbReference type="NCBI Taxonomy" id="158383"/>
    <lineage>
        <taxon>Eukaryota</taxon>
        <taxon>Viridiplantae</taxon>
        <taxon>Streptophyta</taxon>
        <taxon>Embryophyta</taxon>
        <taxon>Tracheophyta</taxon>
        <taxon>Spermatophyta</taxon>
        <taxon>Magnoliopsida</taxon>
        <taxon>eudicotyledons</taxon>
        <taxon>Gunneridae</taxon>
        <taxon>Pentapetalae</taxon>
        <taxon>asterids</taxon>
        <taxon>lamiids</taxon>
        <taxon>Lamiales</taxon>
        <taxon>Oleaceae</taxon>
        <taxon>Oleeae</taxon>
        <taxon>Olea</taxon>
    </lineage>
</organism>
<evidence type="ECO:0000313" key="2">
    <source>
        <dbReference type="Proteomes" id="UP000594638"/>
    </source>
</evidence>
<name>A0A8S0PDW8_OLEEU</name>
<sequence length="131" mass="14495">MSLVPLELATVGVVHSFFCVKHSVAEVIGGVHVSTAVHVSKHNVVATVGVVHVSVAVQVCVRKREVADDFRLCLDVVVGWWVLVFCGCLRRKNMSWFCPVTRRAAPCCRRRTEERDQVGGTLGFGKLEFVF</sequence>
<dbReference type="Proteomes" id="UP000594638">
    <property type="component" value="Unassembled WGS sequence"/>
</dbReference>
<comment type="caution">
    <text evidence="1">The sequence shown here is derived from an EMBL/GenBank/DDBJ whole genome shotgun (WGS) entry which is preliminary data.</text>
</comment>
<protein>
    <submittedName>
        <fullName evidence="1">Uncharacterized protein</fullName>
    </submittedName>
</protein>
<accession>A0A8S0PDW8</accession>
<keyword evidence="2" id="KW-1185">Reference proteome</keyword>
<dbReference type="Gramene" id="OE9A006157T1">
    <property type="protein sequence ID" value="OE9A006157C1"/>
    <property type="gene ID" value="OE9A006157"/>
</dbReference>
<proteinExistence type="predicted"/>